<dbReference type="SUPFAM" id="SSF51261">
    <property type="entry name" value="Duplicated hybrid motif"/>
    <property type="match status" value="1"/>
</dbReference>
<evidence type="ECO:0000256" key="7">
    <source>
        <dbReference type="ARBA" id="ARBA00023049"/>
    </source>
</evidence>
<protein>
    <submittedName>
        <fullName evidence="12">M23 family metallopeptidase</fullName>
    </submittedName>
</protein>
<gene>
    <name evidence="11" type="ORF">ENP94_04995</name>
    <name evidence="12" type="ORF">ENS16_06430</name>
</gene>
<keyword evidence="5" id="KW-0378">Hydrolase</keyword>
<evidence type="ECO:0000256" key="6">
    <source>
        <dbReference type="ARBA" id="ARBA00022833"/>
    </source>
</evidence>
<dbReference type="PANTHER" id="PTHR21666:SF288">
    <property type="entry name" value="CELL DIVISION PROTEIN YTFB"/>
    <property type="match status" value="1"/>
</dbReference>
<evidence type="ECO:0000313" key="12">
    <source>
        <dbReference type="EMBL" id="HFJ54309.1"/>
    </source>
</evidence>
<keyword evidence="8" id="KW-0472">Membrane</keyword>
<dbReference type="Pfam" id="PF19425">
    <property type="entry name" value="Csd3_N2"/>
    <property type="match status" value="1"/>
</dbReference>
<keyword evidence="7" id="KW-0482">Metalloprotease</keyword>
<evidence type="ECO:0000256" key="4">
    <source>
        <dbReference type="ARBA" id="ARBA00022723"/>
    </source>
</evidence>
<dbReference type="GO" id="GO:0006508">
    <property type="term" value="P:proteolysis"/>
    <property type="evidence" value="ECO:0007669"/>
    <property type="project" value="UniProtKB-KW"/>
</dbReference>
<evidence type="ECO:0000313" key="11">
    <source>
        <dbReference type="EMBL" id="HEA87354.1"/>
    </source>
</evidence>
<dbReference type="EMBL" id="DSTU01000008">
    <property type="protein sequence ID" value="HFJ54309.1"/>
    <property type="molecule type" value="Genomic_DNA"/>
</dbReference>
<evidence type="ECO:0000256" key="3">
    <source>
        <dbReference type="ARBA" id="ARBA00022670"/>
    </source>
</evidence>
<dbReference type="CDD" id="cd12797">
    <property type="entry name" value="M23_peptidase"/>
    <property type="match status" value="1"/>
</dbReference>
<dbReference type="GO" id="GO:0004222">
    <property type="term" value="F:metalloendopeptidase activity"/>
    <property type="evidence" value="ECO:0007669"/>
    <property type="project" value="TreeGrafter"/>
</dbReference>
<dbReference type="InterPro" id="IPR045834">
    <property type="entry name" value="Csd3_N2"/>
</dbReference>
<dbReference type="AlphaFoldDB" id="A0A7C3EMR8"/>
<sequence>MSPYRPLLERAPESAGGKRKSHWLLVIPVMIAVCLVIIFILRTRKSPPLPAGDQPDSCITTRSFAIQSGEILPFVFNRAGVPAAITDRAIAALRDFGFNFKTLHPGDSLILLYRAETLFQIRYWRNYDSIFKISIDSTPFQVSLISEDIRLLPILITGTIRNSLYQSLIDQGEKISLIAAFTEIFDWEIDFFSEPQPGDSFFILVEKKFVDSLLVGYAPIIAARYKGMTGDFYAFRFTDPEGNTEYYNLEGQSLRKIFLKSPLRFSRITSFFGRRFHPIRRIPARHQGIDYAAPTGTPVACVADGRIVSAGWSGGYGRLVIVGHRDGYETRYGHLSGFARGIRTKAPVSQGQIIGYVGSTGMSTGPHLHYEVRKYGSPVNPLRLNPPRVSAVKLAYLPLFRAQRDSLLRIISGQAPLPVPVP</sequence>
<evidence type="ECO:0000259" key="9">
    <source>
        <dbReference type="Pfam" id="PF01551"/>
    </source>
</evidence>
<keyword evidence="8" id="KW-1133">Transmembrane helix</keyword>
<comment type="caution">
    <text evidence="12">The sequence shown here is derived from an EMBL/GenBank/DDBJ whole genome shotgun (WGS) entry which is preliminary data.</text>
</comment>
<accession>A0A7C3EMR8</accession>
<evidence type="ECO:0000256" key="8">
    <source>
        <dbReference type="SAM" id="Phobius"/>
    </source>
</evidence>
<evidence type="ECO:0000256" key="2">
    <source>
        <dbReference type="ARBA" id="ARBA00004196"/>
    </source>
</evidence>
<evidence type="ECO:0000259" key="10">
    <source>
        <dbReference type="Pfam" id="PF19425"/>
    </source>
</evidence>
<evidence type="ECO:0000256" key="5">
    <source>
        <dbReference type="ARBA" id="ARBA00022801"/>
    </source>
</evidence>
<keyword evidence="3" id="KW-0645">Protease</keyword>
<feature type="domain" description="M23ase beta-sheet core" evidence="9">
    <location>
        <begin position="285"/>
        <end position="381"/>
    </location>
</feature>
<organism evidence="12">
    <name type="scientific">candidate division WOR-3 bacterium</name>
    <dbReference type="NCBI Taxonomy" id="2052148"/>
    <lineage>
        <taxon>Bacteria</taxon>
        <taxon>Bacteria division WOR-3</taxon>
    </lineage>
</organism>
<keyword evidence="4" id="KW-0479">Metal-binding</keyword>
<comment type="cofactor">
    <cofactor evidence="1">
        <name>Zn(2+)</name>
        <dbReference type="ChEBI" id="CHEBI:29105"/>
    </cofactor>
</comment>
<name>A0A7C3EMR8_UNCW3</name>
<dbReference type="GO" id="GO:0030313">
    <property type="term" value="C:cell envelope"/>
    <property type="evidence" value="ECO:0007669"/>
    <property type="project" value="UniProtKB-SubCell"/>
</dbReference>
<dbReference type="InterPro" id="IPR016047">
    <property type="entry name" value="M23ase_b-sheet_dom"/>
</dbReference>
<feature type="domain" description="Csd3-like second N-terminal" evidence="10">
    <location>
        <begin position="155"/>
        <end position="272"/>
    </location>
</feature>
<dbReference type="Gene3D" id="2.70.70.10">
    <property type="entry name" value="Glucose Permease (Domain IIA)"/>
    <property type="match status" value="1"/>
</dbReference>
<dbReference type="PANTHER" id="PTHR21666">
    <property type="entry name" value="PEPTIDASE-RELATED"/>
    <property type="match status" value="1"/>
</dbReference>
<proteinExistence type="predicted"/>
<dbReference type="Pfam" id="PF01551">
    <property type="entry name" value="Peptidase_M23"/>
    <property type="match status" value="1"/>
</dbReference>
<dbReference type="EMBL" id="DSLG01000005">
    <property type="protein sequence ID" value="HEA87354.1"/>
    <property type="molecule type" value="Genomic_DNA"/>
</dbReference>
<dbReference type="InterPro" id="IPR011055">
    <property type="entry name" value="Dup_hybrid_motif"/>
</dbReference>
<comment type="subcellular location">
    <subcellularLocation>
        <location evidence="2">Cell envelope</location>
    </subcellularLocation>
</comment>
<feature type="transmembrane region" description="Helical" evidence="8">
    <location>
        <begin position="21"/>
        <end position="41"/>
    </location>
</feature>
<evidence type="ECO:0000256" key="1">
    <source>
        <dbReference type="ARBA" id="ARBA00001947"/>
    </source>
</evidence>
<keyword evidence="6" id="KW-0862">Zinc</keyword>
<dbReference type="InterPro" id="IPR050570">
    <property type="entry name" value="Cell_wall_metabolism_enzyme"/>
</dbReference>
<dbReference type="Gene3D" id="3.10.450.350">
    <property type="match status" value="1"/>
</dbReference>
<keyword evidence="8" id="KW-0812">Transmembrane</keyword>
<reference evidence="12" key="1">
    <citation type="journal article" date="2020" name="mSystems">
        <title>Genome- and Community-Level Interaction Insights into Carbon Utilization and Element Cycling Functions of Hydrothermarchaeota in Hydrothermal Sediment.</title>
        <authorList>
            <person name="Zhou Z."/>
            <person name="Liu Y."/>
            <person name="Xu W."/>
            <person name="Pan J."/>
            <person name="Luo Z.H."/>
            <person name="Li M."/>
        </authorList>
    </citation>
    <scope>NUCLEOTIDE SEQUENCE [LARGE SCALE GENOMIC DNA]</scope>
    <source>
        <strain evidence="11">SpSt-265</strain>
        <strain evidence="12">SpSt-465</strain>
    </source>
</reference>
<dbReference type="GO" id="GO:0046872">
    <property type="term" value="F:metal ion binding"/>
    <property type="evidence" value="ECO:0007669"/>
    <property type="project" value="UniProtKB-KW"/>
</dbReference>